<dbReference type="EMBL" id="FQZE01000012">
    <property type="protein sequence ID" value="SHJ17326.1"/>
    <property type="molecule type" value="Genomic_DNA"/>
</dbReference>
<dbReference type="SUPFAM" id="SSF56935">
    <property type="entry name" value="Porins"/>
    <property type="match status" value="1"/>
</dbReference>
<proteinExistence type="predicted"/>
<dbReference type="Proteomes" id="UP000184050">
    <property type="component" value="Unassembled WGS sequence"/>
</dbReference>
<dbReference type="InterPro" id="IPR025388">
    <property type="entry name" value="Alginate_export_dom"/>
</dbReference>
<evidence type="ECO:0000313" key="3">
    <source>
        <dbReference type="Proteomes" id="UP000184050"/>
    </source>
</evidence>
<dbReference type="Pfam" id="PF13372">
    <property type="entry name" value="Alginate_exp"/>
    <property type="match status" value="1"/>
</dbReference>
<dbReference type="OrthoDB" id="1070463at2"/>
<gene>
    <name evidence="2" type="ORF">SAMN05444280_11288</name>
</gene>
<name>A0A1M6H582_9BACT</name>
<sequence length="437" mass="49349">MFGINNRFGVISGSGKAKSSSNSSYIFTLLIVCLLSKGGFAQFTIDAQYRNRFELRDGYKKLAAEGSTPAAFISQRTRISFIFENENLKLKFTPQNVRVWGDEQLSSSTGVFGDYASLDLFEAFVQLKTGQNGWLSVGRQQLVYDNQRIFAARNWNQNGIAYDAVVYKLKTESIEFHAGSSWNSTGENASDNFYNPNRIKSLNFIWAKHQLTENWNLSYSHVASGVTKSETENKLFFRQTTGVYSTYKQDGLTISGNLYYQFGKNNTGKKVSAWLADADFSYTIGKITPGIGVSYLSGNKHINGKTDHLFDVLYGGRHRFFGGIDYFSSFNSHTKQGGLADYYFYFNWKLSAKISLKNTGHFFSLAQTNENTPISKNLGYENDLVLKHKFSNWGALESGYSFFLPTNALKTIQNVPETKFSQFLYLQLTVTPVLFKN</sequence>
<feature type="domain" description="Alginate export" evidence="1">
    <location>
        <begin position="45"/>
        <end position="409"/>
    </location>
</feature>
<evidence type="ECO:0000313" key="2">
    <source>
        <dbReference type="EMBL" id="SHJ17326.1"/>
    </source>
</evidence>
<protein>
    <submittedName>
        <fullName evidence="2">Alginate export</fullName>
    </submittedName>
</protein>
<reference evidence="2 3" key="1">
    <citation type="submission" date="2016-11" db="EMBL/GenBank/DDBJ databases">
        <authorList>
            <person name="Jaros S."/>
            <person name="Januszkiewicz K."/>
            <person name="Wedrychowicz H."/>
        </authorList>
    </citation>
    <scope>NUCLEOTIDE SEQUENCE [LARGE SCALE GENOMIC DNA]</scope>
    <source>
        <strain evidence="2 3">DSM 27063</strain>
    </source>
</reference>
<dbReference type="AlphaFoldDB" id="A0A1M6H582"/>
<accession>A0A1M6H582</accession>
<organism evidence="2 3">
    <name type="scientific">Tangfeifania diversioriginum</name>
    <dbReference type="NCBI Taxonomy" id="1168035"/>
    <lineage>
        <taxon>Bacteria</taxon>
        <taxon>Pseudomonadati</taxon>
        <taxon>Bacteroidota</taxon>
        <taxon>Bacteroidia</taxon>
        <taxon>Marinilabiliales</taxon>
        <taxon>Prolixibacteraceae</taxon>
        <taxon>Tangfeifania</taxon>
    </lineage>
</organism>
<evidence type="ECO:0000259" key="1">
    <source>
        <dbReference type="Pfam" id="PF13372"/>
    </source>
</evidence>
<dbReference type="RefSeq" id="WP_073168801.1">
    <property type="nucleotide sequence ID" value="NZ_FQZE01000012.1"/>
</dbReference>
<dbReference type="STRING" id="1168035.SAMN05444280_11288"/>
<keyword evidence="3" id="KW-1185">Reference proteome</keyword>